<feature type="domain" description="Type I restriction modification DNA specificity" evidence="4">
    <location>
        <begin position="19"/>
        <end position="199"/>
    </location>
</feature>
<dbReference type="Proteomes" id="UP000569903">
    <property type="component" value="Unassembled WGS sequence"/>
</dbReference>
<comment type="caution">
    <text evidence="5">The sequence shown here is derived from an EMBL/GenBank/DDBJ whole genome shotgun (WGS) entry which is preliminary data.</text>
</comment>
<evidence type="ECO:0000313" key="6">
    <source>
        <dbReference type="Proteomes" id="UP000569903"/>
    </source>
</evidence>
<dbReference type="InterPro" id="IPR052021">
    <property type="entry name" value="Type-I_RS_S_subunit"/>
</dbReference>
<keyword evidence="5" id="KW-0540">Nuclease</keyword>
<evidence type="ECO:0000256" key="1">
    <source>
        <dbReference type="ARBA" id="ARBA00010923"/>
    </source>
</evidence>
<feature type="non-terminal residue" evidence="5">
    <location>
        <position position="207"/>
    </location>
</feature>
<dbReference type="EMBL" id="JAARQN010000017">
    <property type="protein sequence ID" value="MBC1458900.1"/>
    <property type="molecule type" value="Genomic_DNA"/>
</dbReference>
<dbReference type="RefSeq" id="WP_185390086.1">
    <property type="nucleotide sequence ID" value="NZ_JAARQN010000017.1"/>
</dbReference>
<gene>
    <name evidence="5" type="ORF">HB850_14130</name>
</gene>
<comment type="similarity">
    <text evidence="1">Belongs to the type-I restriction system S methylase family.</text>
</comment>
<keyword evidence="5" id="KW-0255">Endonuclease</keyword>
<organism evidence="5 6">
    <name type="scientific">Listeria newyorkensis</name>
    <dbReference type="NCBI Taxonomy" id="1497681"/>
    <lineage>
        <taxon>Bacteria</taxon>
        <taxon>Bacillati</taxon>
        <taxon>Bacillota</taxon>
        <taxon>Bacilli</taxon>
        <taxon>Bacillales</taxon>
        <taxon>Listeriaceae</taxon>
        <taxon>Listeria</taxon>
    </lineage>
</organism>
<dbReference type="PANTHER" id="PTHR30408:SF12">
    <property type="entry name" value="TYPE I RESTRICTION ENZYME MJAVIII SPECIFICITY SUBUNIT"/>
    <property type="match status" value="1"/>
</dbReference>
<proteinExistence type="inferred from homology"/>
<name>A0A841YZQ1_9LIST</name>
<evidence type="ECO:0000313" key="5">
    <source>
        <dbReference type="EMBL" id="MBC1458900.1"/>
    </source>
</evidence>
<dbReference type="GO" id="GO:0009307">
    <property type="term" value="P:DNA restriction-modification system"/>
    <property type="evidence" value="ECO:0007669"/>
    <property type="project" value="UniProtKB-KW"/>
</dbReference>
<evidence type="ECO:0000256" key="2">
    <source>
        <dbReference type="ARBA" id="ARBA00022747"/>
    </source>
</evidence>
<reference evidence="5 6" key="1">
    <citation type="submission" date="2020-03" db="EMBL/GenBank/DDBJ databases">
        <title>Soil Listeria distribution.</title>
        <authorList>
            <person name="Liao J."/>
            <person name="Wiedmann M."/>
        </authorList>
    </citation>
    <scope>NUCLEOTIDE SEQUENCE [LARGE SCALE GENOMIC DNA]</scope>
    <source>
        <strain evidence="5 6">FSL L7-1614</strain>
    </source>
</reference>
<accession>A0A841YZQ1</accession>
<dbReference type="GO" id="GO:0004519">
    <property type="term" value="F:endonuclease activity"/>
    <property type="evidence" value="ECO:0007669"/>
    <property type="project" value="UniProtKB-KW"/>
</dbReference>
<dbReference type="GO" id="GO:0003677">
    <property type="term" value="F:DNA binding"/>
    <property type="evidence" value="ECO:0007669"/>
    <property type="project" value="UniProtKB-KW"/>
</dbReference>
<evidence type="ECO:0000256" key="3">
    <source>
        <dbReference type="ARBA" id="ARBA00023125"/>
    </source>
</evidence>
<dbReference type="InterPro" id="IPR044946">
    <property type="entry name" value="Restrct_endonuc_typeI_TRD_sf"/>
</dbReference>
<dbReference type="Pfam" id="PF01420">
    <property type="entry name" value="Methylase_S"/>
    <property type="match status" value="1"/>
</dbReference>
<keyword evidence="5" id="KW-0378">Hydrolase</keyword>
<keyword evidence="3" id="KW-0238">DNA-binding</keyword>
<dbReference type="SUPFAM" id="SSF116734">
    <property type="entry name" value="DNA methylase specificity domain"/>
    <property type="match status" value="1"/>
</dbReference>
<dbReference type="Gene3D" id="3.90.220.20">
    <property type="entry name" value="DNA methylase specificity domains"/>
    <property type="match status" value="1"/>
</dbReference>
<dbReference type="AlphaFoldDB" id="A0A841YZQ1"/>
<protein>
    <submittedName>
        <fullName evidence="5">Restriction endonuclease subunit S</fullName>
    </submittedName>
</protein>
<dbReference type="InterPro" id="IPR000055">
    <property type="entry name" value="Restrct_endonuc_typeI_TRD"/>
</dbReference>
<dbReference type="Gene3D" id="1.10.287.1120">
    <property type="entry name" value="Bipartite methylase S protein"/>
    <property type="match status" value="1"/>
</dbReference>
<keyword evidence="2" id="KW-0680">Restriction system</keyword>
<sequence length="207" mass="24016">MKDNRKDVPMVRFSGFFDAWEQRKLKDISSYIRGSFPQPYTNPEFYDKENGKPFVQVADIGFDLKLNANTKAHISKLAESKSRYVEAGTVVVALQGSIEKSIGRTAITQYDAYFDRTILIFEKYKIPIDKRYFAHVIKKLFEREKERAWGATISTITKEHLNDFIIGIPLIKEQQKIGAFFKQLDNTIALHQRKLEALKLMKKGFLQ</sequence>
<dbReference type="PANTHER" id="PTHR30408">
    <property type="entry name" value="TYPE-1 RESTRICTION ENZYME ECOKI SPECIFICITY PROTEIN"/>
    <property type="match status" value="1"/>
</dbReference>
<evidence type="ECO:0000259" key="4">
    <source>
        <dbReference type="Pfam" id="PF01420"/>
    </source>
</evidence>